<keyword evidence="7 15" id="KW-0479">Metal-binding</keyword>
<dbReference type="CDD" id="cd11056">
    <property type="entry name" value="CYP6-like"/>
    <property type="match status" value="1"/>
</dbReference>
<evidence type="ECO:0000256" key="14">
    <source>
        <dbReference type="ARBA" id="ARBA00047827"/>
    </source>
</evidence>
<gene>
    <name evidence="18" type="primary">LOC114249009</name>
</gene>
<evidence type="ECO:0000256" key="15">
    <source>
        <dbReference type="PIRSR" id="PIRSR602401-1"/>
    </source>
</evidence>
<evidence type="ECO:0000313" key="17">
    <source>
        <dbReference type="Proteomes" id="UP000504629"/>
    </source>
</evidence>
<evidence type="ECO:0000256" key="4">
    <source>
        <dbReference type="ARBA" id="ARBA00010617"/>
    </source>
</evidence>
<evidence type="ECO:0000256" key="8">
    <source>
        <dbReference type="ARBA" id="ARBA00022824"/>
    </source>
</evidence>
<comment type="cofactor">
    <cofactor evidence="1 15">
        <name>heme</name>
        <dbReference type="ChEBI" id="CHEBI:30413"/>
    </cofactor>
</comment>
<evidence type="ECO:0000256" key="2">
    <source>
        <dbReference type="ARBA" id="ARBA00004174"/>
    </source>
</evidence>
<evidence type="ECO:0000256" key="7">
    <source>
        <dbReference type="ARBA" id="ARBA00022723"/>
    </source>
</evidence>
<dbReference type="InterPro" id="IPR050476">
    <property type="entry name" value="Insect_CytP450_Detox"/>
</dbReference>
<protein>
    <recommendedName>
        <fullName evidence="5">unspecific monooxygenase</fullName>
        <ecNumber evidence="5">1.14.14.1</ecNumber>
    </recommendedName>
</protein>
<dbReference type="PRINTS" id="PR00385">
    <property type="entry name" value="P450"/>
</dbReference>
<dbReference type="Proteomes" id="UP000504629">
    <property type="component" value="Unplaced"/>
</dbReference>
<feature type="binding site" description="axial binding residue" evidence="15">
    <location>
        <position position="442"/>
    </location>
    <ligand>
        <name>heme</name>
        <dbReference type="ChEBI" id="CHEBI:30413"/>
    </ligand>
    <ligandPart>
        <name>Fe</name>
        <dbReference type="ChEBI" id="CHEBI:18248"/>
    </ligandPart>
</feature>
<evidence type="ECO:0000256" key="12">
    <source>
        <dbReference type="ARBA" id="ARBA00023033"/>
    </source>
</evidence>
<reference evidence="18" key="1">
    <citation type="submission" date="2025-08" db="UniProtKB">
        <authorList>
            <consortium name="RefSeq"/>
        </authorList>
    </citation>
    <scope>IDENTIFICATION</scope>
    <source>
        <tissue evidence="18">Silk gland</tissue>
    </source>
</reference>
<evidence type="ECO:0000256" key="5">
    <source>
        <dbReference type="ARBA" id="ARBA00012109"/>
    </source>
</evidence>
<evidence type="ECO:0000256" key="9">
    <source>
        <dbReference type="ARBA" id="ARBA00022848"/>
    </source>
</evidence>
<evidence type="ECO:0000256" key="11">
    <source>
        <dbReference type="ARBA" id="ARBA00023004"/>
    </source>
</evidence>
<evidence type="ECO:0000256" key="16">
    <source>
        <dbReference type="RuleBase" id="RU000461"/>
    </source>
</evidence>
<dbReference type="PANTHER" id="PTHR24292">
    <property type="entry name" value="CYTOCHROME P450"/>
    <property type="match status" value="1"/>
</dbReference>
<evidence type="ECO:0000313" key="18">
    <source>
        <dbReference type="RefSeq" id="XP_028038272.1"/>
    </source>
</evidence>
<dbReference type="AlphaFoldDB" id="A0A6J2KBG8"/>
<dbReference type="PROSITE" id="PS00086">
    <property type="entry name" value="CYTOCHROME_P450"/>
    <property type="match status" value="1"/>
</dbReference>
<dbReference type="Pfam" id="PF00067">
    <property type="entry name" value="p450"/>
    <property type="match status" value="1"/>
</dbReference>
<sequence>MMLLLIIVIIILYLYTTRNHNYWAKRGVKHERPIPFFGNHLPNILLQRDNTDLGLQMYNAYENEKIVGYYIGNIPQLIIRDPEIIKHMLNIDFNSFSERGLNLNPKKESLLNNLFFVSGDNWRRMRNIFSGAFTSVKLKAVFPLIVKCTDKLVKKTTMRHVSDEIKTYELMTGYTMEFIASCGFGVDVDTISESNMHFVDVARSFFDKTSLQTFMINLDEICSILKIIPGTFEVNSEFNSFILNITKKVLAERNFKPSERNDFVDHLLQMVYWNGNEKLTTEADLESDSWFVAAQVFLFLVAGFETSAVATSVVLHQLAYNQNLQDEVRKEIDSALKKYDNKLCYEAVCEMSLLDMTLKESLRIQPPAGFIRRRCIKEYKIPGTNIAIDPGVKILIPIKALNHDPKYFDCPSEFRPQRFSPEAEQNIPKFVYMPFGSGPRTCPGARLASLQSMAGLASLLHHFVVEPTPNTSRHYKIKRSAFLVQIIEGGIPLYFKPRTNK</sequence>
<dbReference type="RefSeq" id="XP_028038272.1">
    <property type="nucleotide sequence ID" value="XM_028182471.1"/>
</dbReference>
<dbReference type="FunFam" id="1.10.630.10:FF:000182">
    <property type="entry name" value="Cytochrome P450 3A4"/>
    <property type="match status" value="1"/>
</dbReference>
<dbReference type="GeneID" id="114249009"/>
<evidence type="ECO:0000256" key="13">
    <source>
        <dbReference type="ARBA" id="ARBA00023136"/>
    </source>
</evidence>
<keyword evidence="10 16" id="KW-0560">Oxidoreductase</keyword>
<keyword evidence="6 15" id="KW-0349">Heme</keyword>
<organism evidence="17 18">
    <name type="scientific">Bombyx mandarina</name>
    <name type="common">Wild silk moth</name>
    <name type="synonym">Wild silkworm</name>
    <dbReference type="NCBI Taxonomy" id="7092"/>
    <lineage>
        <taxon>Eukaryota</taxon>
        <taxon>Metazoa</taxon>
        <taxon>Ecdysozoa</taxon>
        <taxon>Arthropoda</taxon>
        <taxon>Hexapoda</taxon>
        <taxon>Insecta</taxon>
        <taxon>Pterygota</taxon>
        <taxon>Neoptera</taxon>
        <taxon>Endopterygota</taxon>
        <taxon>Lepidoptera</taxon>
        <taxon>Glossata</taxon>
        <taxon>Ditrysia</taxon>
        <taxon>Bombycoidea</taxon>
        <taxon>Bombycidae</taxon>
        <taxon>Bombycinae</taxon>
        <taxon>Bombyx</taxon>
    </lineage>
</organism>
<keyword evidence="17" id="KW-1185">Reference proteome</keyword>
<dbReference type="InterPro" id="IPR036396">
    <property type="entry name" value="Cyt_P450_sf"/>
</dbReference>
<keyword evidence="8" id="KW-0256">Endoplasmic reticulum</keyword>
<comment type="subcellular location">
    <subcellularLocation>
        <location evidence="3">Endoplasmic reticulum membrane</location>
        <topology evidence="3">Peripheral membrane protein</topology>
    </subcellularLocation>
    <subcellularLocation>
        <location evidence="2">Microsome membrane</location>
        <topology evidence="2">Peripheral membrane protein</topology>
    </subcellularLocation>
</comment>
<evidence type="ECO:0000256" key="1">
    <source>
        <dbReference type="ARBA" id="ARBA00001971"/>
    </source>
</evidence>
<dbReference type="GO" id="GO:0005789">
    <property type="term" value="C:endoplasmic reticulum membrane"/>
    <property type="evidence" value="ECO:0007669"/>
    <property type="project" value="UniProtKB-SubCell"/>
</dbReference>
<comment type="catalytic activity">
    <reaction evidence="14">
        <text>an organic molecule + reduced [NADPH--hemoprotein reductase] + O2 = an alcohol + oxidized [NADPH--hemoprotein reductase] + H2O + H(+)</text>
        <dbReference type="Rhea" id="RHEA:17149"/>
        <dbReference type="Rhea" id="RHEA-COMP:11964"/>
        <dbReference type="Rhea" id="RHEA-COMP:11965"/>
        <dbReference type="ChEBI" id="CHEBI:15377"/>
        <dbReference type="ChEBI" id="CHEBI:15378"/>
        <dbReference type="ChEBI" id="CHEBI:15379"/>
        <dbReference type="ChEBI" id="CHEBI:30879"/>
        <dbReference type="ChEBI" id="CHEBI:57618"/>
        <dbReference type="ChEBI" id="CHEBI:58210"/>
        <dbReference type="ChEBI" id="CHEBI:142491"/>
        <dbReference type="EC" id="1.14.14.1"/>
    </reaction>
</comment>
<dbReference type="OrthoDB" id="2789670at2759"/>
<comment type="similarity">
    <text evidence="4 16">Belongs to the cytochrome P450 family.</text>
</comment>
<dbReference type="PRINTS" id="PR00463">
    <property type="entry name" value="EP450I"/>
</dbReference>
<evidence type="ECO:0000256" key="10">
    <source>
        <dbReference type="ARBA" id="ARBA00023002"/>
    </source>
</evidence>
<keyword evidence="9" id="KW-0492">Microsome</keyword>
<name>A0A6J2KBG8_BOMMA</name>
<accession>A0A6J2KBG8</accession>
<evidence type="ECO:0000256" key="6">
    <source>
        <dbReference type="ARBA" id="ARBA00022617"/>
    </source>
</evidence>
<evidence type="ECO:0000256" key="3">
    <source>
        <dbReference type="ARBA" id="ARBA00004406"/>
    </source>
</evidence>
<dbReference type="EC" id="1.14.14.1" evidence="5"/>
<dbReference type="GO" id="GO:0005506">
    <property type="term" value="F:iron ion binding"/>
    <property type="evidence" value="ECO:0007669"/>
    <property type="project" value="InterPro"/>
</dbReference>
<keyword evidence="12 16" id="KW-0503">Monooxygenase</keyword>
<dbReference type="KEGG" id="bman:114249009"/>
<dbReference type="GO" id="GO:0020037">
    <property type="term" value="F:heme binding"/>
    <property type="evidence" value="ECO:0007669"/>
    <property type="project" value="InterPro"/>
</dbReference>
<proteinExistence type="inferred from homology"/>
<dbReference type="InterPro" id="IPR017972">
    <property type="entry name" value="Cyt_P450_CS"/>
</dbReference>
<dbReference type="PANTHER" id="PTHR24292:SF54">
    <property type="entry name" value="CYP9F3-RELATED"/>
    <property type="match status" value="1"/>
</dbReference>
<dbReference type="SUPFAM" id="SSF48264">
    <property type="entry name" value="Cytochrome P450"/>
    <property type="match status" value="1"/>
</dbReference>
<dbReference type="GO" id="GO:0016712">
    <property type="term" value="F:oxidoreductase activity, acting on paired donors, with incorporation or reduction of molecular oxygen, reduced flavin or flavoprotein as one donor, and incorporation of one atom of oxygen"/>
    <property type="evidence" value="ECO:0007669"/>
    <property type="project" value="UniProtKB-EC"/>
</dbReference>
<dbReference type="InterPro" id="IPR002401">
    <property type="entry name" value="Cyt_P450_E_grp-I"/>
</dbReference>
<dbReference type="Gene3D" id="1.10.630.10">
    <property type="entry name" value="Cytochrome P450"/>
    <property type="match status" value="1"/>
</dbReference>
<keyword evidence="13" id="KW-0472">Membrane</keyword>
<dbReference type="InterPro" id="IPR001128">
    <property type="entry name" value="Cyt_P450"/>
</dbReference>
<keyword evidence="11 15" id="KW-0408">Iron</keyword>